<feature type="domain" description="RRM" evidence="10">
    <location>
        <begin position="195"/>
        <end position="274"/>
    </location>
</feature>
<evidence type="ECO:0000313" key="11">
    <source>
        <dbReference type="EMBL" id="KAG1574754.1"/>
    </source>
</evidence>
<evidence type="ECO:0000256" key="2">
    <source>
        <dbReference type="ARBA" id="ARBA00022664"/>
    </source>
</evidence>
<dbReference type="AlphaFoldDB" id="A0A9P6ZC53"/>
<dbReference type="InterPro" id="IPR003954">
    <property type="entry name" value="RRM_euk-type"/>
</dbReference>
<dbReference type="EMBL" id="JAANIU010000144">
    <property type="protein sequence ID" value="KAG1574754.1"/>
    <property type="molecule type" value="Genomic_DNA"/>
</dbReference>
<dbReference type="GO" id="GO:0008380">
    <property type="term" value="P:RNA splicing"/>
    <property type="evidence" value="ECO:0007669"/>
    <property type="project" value="UniProtKB-KW"/>
</dbReference>
<protein>
    <recommendedName>
        <fullName evidence="8">Splicing factor U2AF subunit</fullName>
    </recommendedName>
    <alternativeName>
        <fullName evidence="8">U2 snRNP auxiliary factor large subunit</fullName>
    </alternativeName>
</protein>
<sequence>MSYGWNRDQSHPSQQSAADLANSFLSSVGQELHSNNHYESQGRYGDYRNEDYRRREDLEHRGSRYRDRSPRDTSRRSRRSSRENRRERSPRYHRRDDYHRSSRRRSVSRHSRRRRTSRSPPAFRREEVDVIPLSKRPRRLHNWDMAPAGMEGMTAQQVKMTGLFPLPGQVVGTRTPQSFQPPPQRMEDATPKQSKKLYVGQIPSTTDEVTLCDFFNATIRHELQDKTPVVGVQINHEKNFAFIEFHTSQQATACMVLDGISFQGNTLKIRRPNHYQPPEEQVPGLSTNVPDTPNKVFVGGLPVYLTDNQVMELLTSFGELRAFNLVKDTATGANKGFAFCEYADPSVTDLACQGLNGMELGDKKLIVQRASVGAKHIPPDYMSGPILPANYVPVTSAKEEDATRVLQLMNMVSPEELEDDEEYQDIWEDIAEECAKFGNIVDMKIPKPQKDQQVPGCGLIFVRYETTDETLAALRALAGRKFADRTVVATFVDEQNYLSDNF</sequence>
<accession>A0A9P6ZC53</accession>
<evidence type="ECO:0000256" key="8">
    <source>
        <dbReference type="RuleBase" id="RU364135"/>
    </source>
</evidence>
<dbReference type="CDD" id="cd12232">
    <property type="entry name" value="RRM3_U2AF65"/>
    <property type="match status" value="1"/>
</dbReference>
<dbReference type="InterPro" id="IPR006529">
    <property type="entry name" value="U2AF_lg"/>
</dbReference>
<dbReference type="Proteomes" id="UP000740926">
    <property type="component" value="Unassembled WGS sequence"/>
</dbReference>
<feature type="domain" description="RRM" evidence="10">
    <location>
        <begin position="294"/>
        <end position="372"/>
    </location>
</feature>
<dbReference type="NCBIfam" id="TIGR01642">
    <property type="entry name" value="U2AF_lg"/>
    <property type="match status" value="1"/>
</dbReference>
<evidence type="ECO:0000256" key="1">
    <source>
        <dbReference type="ARBA" id="ARBA00004123"/>
    </source>
</evidence>
<reference evidence="11 12" key="1">
    <citation type="journal article" date="2020" name="Microb. Genom.">
        <title>Genetic diversity of clinical and environmental Mucorales isolates obtained from an investigation of mucormycosis cases among solid organ transplant recipients.</title>
        <authorList>
            <person name="Nguyen M.H."/>
            <person name="Kaul D."/>
            <person name="Muto C."/>
            <person name="Cheng S.J."/>
            <person name="Richter R.A."/>
            <person name="Bruno V.M."/>
            <person name="Liu G."/>
            <person name="Beyhan S."/>
            <person name="Sundermann A.J."/>
            <person name="Mounaud S."/>
            <person name="Pasculle A.W."/>
            <person name="Nierman W.C."/>
            <person name="Driscoll E."/>
            <person name="Cumbie R."/>
            <person name="Clancy C.J."/>
            <person name="Dupont C.L."/>
        </authorList>
    </citation>
    <scope>NUCLEOTIDE SEQUENCE [LARGE SCALE GENOMIC DNA]</scope>
    <source>
        <strain evidence="11 12">GL24</strain>
    </source>
</reference>
<feature type="compositionally biased region" description="Basic residues" evidence="9">
    <location>
        <begin position="101"/>
        <end position="117"/>
    </location>
</feature>
<gene>
    <name evidence="11" type="ORF">G6F50_001697</name>
</gene>
<name>A0A9P6ZC53_9FUNG</name>
<keyword evidence="3" id="KW-0677">Repeat</keyword>
<dbReference type="Pfam" id="PF00076">
    <property type="entry name" value="RRM_1"/>
    <property type="match status" value="3"/>
</dbReference>
<dbReference type="SUPFAM" id="SSF54928">
    <property type="entry name" value="RNA-binding domain, RBD"/>
    <property type="match status" value="2"/>
</dbReference>
<dbReference type="InterPro" id="IPR000504">
    <property type="entry name" value="RRM_dom"/>
</dbReference>
<dbReference type="FunFam" id="3.30.70.330:FF:000097">
    <property type="entry name" value="U2 snRNP auxiliary factor large subunit"/>
    <property type="match status" value="1"/>
</dbReference>
<evidence type="ECO:0000256" key="6">
    <source>
        <dbReference type="ARBA" id="ARBA00023242"/>
    </source>
</evidence>
<evidence type="ECO:0000256" key="7">
    <source>
        <dbReference type="PROSITE-ProRule" id="PRU00176"/>
    </source>
</evidence>
<feature type="region of interest" description="Disordered" evidence="9">
    <location>
        <begin position="1"/>
        <end position="130"/>
    </location>
</feature>
<evidence type="ECO:0000256" key="4">
    <source>
        <dbReference type="ARBA" id="ARBA00022884"/>
    </source>
</evidence>
<dbReference type="InterPro" id="IPR035979">
    <property type="entry name" value="RBD_domain_sf"/>
</dbReference>
<proteinExistence type="inferred from homology"/>
<dbReference type="SMART" id="SM00360">
    <property type="entry name" value="RRM"/>
    <property type="match status" value="3"/>
</dbReference>
<dbReference type="GO" id="GO:0003723">
    <property type="term" value="F:RNA binding"/>
    <property type="evidence" value="ECO:0007669"/>
    <property type="project" value="UniProtKB-UniRule"/>
</dbReference>
<comment type="function">
    <text evidence="8">Necessary for the splicing of pre-mRNA.</text>
</comment>
<comment type="similarity">
    <text evidence="8">Belongs to the splicing factor SR family.</text>
</comment>
<feature type="domain" description="RRM" evidence="10">
    <location>
        <begin position="404"/>
        <end position="494"/>
    </location>
</feature>
<evidence type="ECO:0000256" key="9">
    <source>
        <dbReference type="SAM" id="MobiDB-lite"/>
    </source>
</evidence>
<keyword evidence="6 8" id="KW-0539">Nucleus</keyword>
<evidence type="ECO:0000259" key="10">
    <source>
        <dbReference type="PROSITE" id="PS50102"/>
    </source>
</evidence>
<keyword evidence="2 8" id="KW-0507">mRNA processing</keyword>
<dbReference type="GO" id="GO:0006397">
    <property type="term" value="P:mRNA processing"/>
    <property type="evidence" value="ECO:0007669"/>
    <property type="project" value="UniProtKB-KW"/>
</dbReference>
<evidence type="ECO:0000256" key="5">
    <source>
        <dbReference type="ARBA" id="ARBA00023187"/>
    </source>
</evidence>
<dbReference type="SMART" id="SM00361">
    <property type="entry name" value="RRM_1"/>
    <property type="match status" value="1"/>
</dbReference>
<dbReference type="OMA" id="DVRCECE"/>
<keyword evidence="5 8" id="KW-0508">mRNA splicing</keyword>
<feature type="region of interest" description="Disordered" evidence="9">
    <location>
        <begin position="175"/>
        <end position="194"/>
    </location>
</feature>
<dbReference type="Gene3D" id="3.30.70.330">
    <property type="match status" value="3"/>
</dbReference>
<dbReference type="GO" id="GO:0005634">
    <property type="term" value="C:nucleus"/>
    <property type="evidence" value="ECO:0007669"/>
    <property type="project" value="UniProtKB-SubCell"/>
</dbReference>
<dbReference type="CDD" id="cd12231">
    <property type="entry name" value="RRM2_U2AF65"/>
    <property type="match status" value="1"/>
</dbReference>
<organism evidence="11 12">
    <name type="scientific">Rhizopus delemar</name>
    <dbReference type="NCBI Taxonomy" id="936053"/>
    <lineage>
        <taxon>Eukaryota</taxon>
        <taxon>Fungi</taxon>
        <taxon>Fungi incertae sedis</taxon>
        <taxon>Mucoromycota</taxon>
        <taxon>Mucoromycotina</taxon>
        <taxon>Mucoromycetes</taxon>
        <taxon>Mucorales</taxon>
        <taxon>Mucorineae</taxon>
        <taxon>Rhizopodaceae</taxon>
        <taxon>Rhizopus</taxon>
    </lineage>
</organism>
<keyword evidence="4 7" id="KW-0694">RNA-binding</keyword>
<dbReference type="InterPro" id="IPR012677">
    <property type="entry name" value="Nucleotide-bd_a/b_plait_sf"/>
</dbReference>
<evidence type="ECO:0000313" key="12">
    <source>
        <dbReference type="Proteomes" id="UP000740926"/>
    </source>
</evidence>
<comment type="caution">
    <text evidence="11">The sequence shown here is derived from an EMBL/GenBank/DDBJ whole genome shotgun (WGS) entry which is preliminary data.</text>
</comment>
<comment type="subcellular location">
    <subcellularLocation>
        <location evidence="1 8">Nucleus</location>
    </subcellularLocation>
</comment>
<dbReference type="FunFam" id="3.30.70.330:FF:000676">
    <property type="entry name" value="U2 snRNP auxiliary factor large subunit"/>
    <property type="match status" value="1"/>
</dbReference>
<keyword evidence="12" id="KW-1185">Reference proteome</keyword>
<dbReference type="PANTHER" id="PTHR23139">
    <property type="entry name" value="RNA-BINDING PROTEIN"/>
    <property type="match status" value="1"/>
</dbReference>
<feature type="compositionally biased region" description="Basic and acidic residues" evidence="9">
    <location>
        <begin position="45"/>
        <end position="100"/>
    </location>
</feature>
<evidence type="ECO:0000256" key="3">
    <source>
        <dbReference type="ARBA" id="ARBA00022737"/>
    </source>
</evidence>
<feature type="compositionally biased region" description="Polar residues" evidence="9">
    <location>
        <begin position="11"/>
        <end position="39"/>
    </location>
</feature>
<dbReference type="PROSITE" id="PS50102">
    <property type="entry name" value="RRM"/>
    <property type="match status" value="3"/>
</dbReference>